<dbReference type="AlphaFoldDB" id="B3EAU7"/>
<dbReference type="KEGG" id="glo:Glov_3274"/>
<dbReference type="InterPro" id="IPR013384">
    <property type="entry name" value="Flagell_FlgL"/>
</dbReference>
<organism evidence="2 3">
    <name type="scientific">Trichlorobacter lovleyi (strain ATCC BAA-1151 / DSM 17278 / SZ)</name>
    <name type="common">Geobacter lovleyi</name>
    <dbReference type="NCBI Taxonomy" id="398767"/>
    <lineage>
        <taxon>Bacteria</taxon>
        <taxon>Pseudomonadati</taxon>
        <taxon>Thermodesulfobacteriota</taxon>
        <taxon>Desulfuromonadia</taxon>
        <taxon>Geobacterales</taxon>
        <taxon>Geobacteraceae</taxon>
        <taxon>Trichlorobacter</taxon>
    </lineage>
</organism>
<dbReference type="SUPFAM" id="SSF64518">
    <property type="entry name" value="Phase 1 flagellin"/>
    <property type="match status" value="1"/>
</dbReference>
<dbReference type="Proteomes" id="UP000002420">
    <property type="component" value="Chromosome"/>
</dbReference>
<dbReference type="STRING" id="398767.Glov_3274"/>
<evidence type="ECO:0000313" key="2">
    <source>
        <dbReference type="EMBL" id="ACD96980.1"/>
    </source>
</evidence>
<dbReference type="HOGENOM" id="CLU_024437_2_1_7"/>
<reference evidence="2 3" key="1">
    <citation type="submission" date="2008-05" db="EMBL/GenBank/DDBJ databases">
        <title>Complete sequence of chromosome of Geobacter lovleyi SZ.</title>
        <authorList>
            <consortium name="US DOE Joint Genome Institute"/>
            <person name="Lucas S."/>
            <person name="Copeland A."/>
            <person name="Lapidus A."/>
            <person name="Glavina del Rio T."/>
            <person name="Dalin E."/>
            <person name="Tice H."/>
            <person name="Bruce D."/>
            <person name="Goodwin L."/>
            <person name="Pitluck S."/>
            <person name="Chertkov O."/>
            <person name="Meincke L."/>
            <person name="Brettin T."/>
            <person name="Detter J.C."/>
            <person name="Han C."/>
            <person name="Tapia R."/>
            <person name="Kuske C.R."/>
            <person name="Schmutz J."/>
            <person name="Larimer F."/>
            <person name="Land M."/>
            <person name="Hauser L."/>
            <person name="Kyrpides N."/>
            <person name="Mikhailova N."/>
            <person name="Sung Y."/>
            <person name="Fletcher K.E."/>
            <person name="Ritalahti K.M."/>
            <person name="Loeffler F.E."/>
            <person name="Richardson P."/>
        </authorList>
    </citation>
    <scope>NUCLEOTIDE SEQUENCE [LARGE SCALE GENOMIC DNA]</scope>
    <source>
        <strain evidence="3">ATCC BAA-1151 / DSM 17278 / SZ</strain>
    </source>
</reference>
<keyword evidence="2" id="KW-0966">Cell projection</keyword>
<sequence>MRITPNITSQNSLYNLQNSRTLLDQINEKIASGKNYNRPSDDPIAARQLVNFADQLRAGEQYSSNMTKANTWLKVTETALEGMSATLSEIKKLTSTLTNGTDITAVRDNAVSQLKTYKQQLIDYGNTQLDDRYVFAGTDNASTAPFNGSTFSGNDTSIDIELNTSSTQAINITGGRVLKGTNGVPYQYGSTDILTELDNLITAVSTNNTANIEAGALKMEDGAKQIENAIADVGGRLTRIKTMQQFNTTTKSVIQGVVANLQNADYTKLAVELQQQQLAFEATLSTTAKVSQMSLLDYM</sequence>
<gene>
    <name evidence="2" type="ordered locus">Glov_3274</name>
</gene>
<evidence type="ECO:0000313" key="3">
    <source>
        <dbReference type="Proteomes" id="UP000002420"/>
    </source>
</evidence>
<feature type="domain" description="Flagellin N-terminal" evidence="1">
    <location>
        <begin position="5"/>
        <end position="138"/>
    </location>
</feature>
<proteinExistence type="predicted"/>
<dbReference type="Gene3D" id="1.20.1330.10">
    <property type="entry name" value="f41 fragment of flagellin, N-terminal domain"/>
    <property type="match status" value="1"/>
</dbReference>
<dbReference type="Pfam" id="PF00669">
    <property type="entry name" value="Flagellin_N"/>
    <property type="match status" value="1"/>
</dbReference>
<dbReference type="eggNOG" id="COG1344">
    <property type="taxonomic scope" value="Bacteria"/>
</dbReference>
<evidence type="ECO:0000259" key="1">
    <source>
        <dbReference type="Pfam" id="PF00669"/>
    </source>
</evidence>
<dbReference type="GO" id="GO:0005198">
    <property type="term" value="F:structural molecule activity"/>
    <property type="evidence" value="ECO:0007669"/>
    <property type="project" value="InterPro"/>
</dbReference>
<dbReference type="RefSeq" id="WP_012471304.1">
    <property type="nucleotide sequence ID" value="NC_010814.1"/>
</dbReference>
<keyword evidence="2" id="KW-0969">Cilium</keyword>
<keyword evidence="3" id="KW-1185">Reference proteome</keyword>
<dbReference type="GO" id="GO:0009424">
    <property type="term" value="C:bacterial-type flagellum hook"/>
    <property type="evidence" value="ECO:0007669"/>
    <property type="project" value="InterPro"/>
</dbReference>
<protein>
    <submittedName>
        <fullName evidence="2">Flagellar hook-associated protein 3</fullName>
    </submittedName>
</protein>
<dbReference type="OrthoDB" id="9758307at2"/>
<accession>B3EAU7</accession>
<dbReference type="PANTHER" id="PTHR42792">
    <property type="entry name" value="FLAGELLIN"/>
    <property type="match status" value="1"/>
</dbReference>
<dbReference type="NCBIfam" id="TIGR02550">
    <property type="entry name" value="flagell_flgL"/>
    <property type="match status" value="1"/>
</dbReference>
<dbReference type="GO" id="GO:0071973">
    <property type="term" value="P:bacterial-type flagellum-dependent cell motility"/>
    <property type="evidence" value="ECO:0007669"/>
    <property type="project" value="InterPro"/>
</dbReference>
<dbReference type="PANTHER" id="PTHR42792:SF1">
    <property type="entry name" value="FLAGELLAR HOOK-ASSOCIATED PROTEIN 3"/>
    <property type="match status" value="1"/>
</dbReference>
<dbReference type="EMBL" id="CP001089">
    <property type="protein sequence ID" value="ACD96980.1"/>
    <property type="molecule type" value="Genomic_DNA"/>
</dbReference>
<name>B3EAU7_TRIL1</name>
<dbReference type="InterPro" id="IPR001492">
    <property type="entry name" value="Flagellin"/>
</dbReference>
<keyword evidence="2" id="KW-0282">Flagellum</keyword>
<dbReference type="InterPro" id="IPR001029">
    <property type="entry name" value="Flagellin_N"/>
</dbReference>